<evidence type="ECO:0000256" key="2">
    <source>
        <dbReference type="ARBA" id="ARBA00010671"/>
    </source>
</evidence>
<dbReference type="InterPro" id="IPR008286">
    <property type="entry name" value="Prn/Lys/Arg_de-COase_C"/>
</dbReference>
<dbReference type="PANTHER" id="PTHR43277:SF4">
    <property type="entry name" value="ARGININE DECARBOXYLASE"/>
    <property type="match status" value="1"/>
</dbReference>
<dbReference type="AlphaFoldDB" id="A0A371IT40"/>
<dbReference type="Gene3D" id="3.90.105.10">
    <property type="entry name" value="Molybdopterin biosynthesis moea protein, domain 2"/>
    <property type="match status" value="1"/>
</dbReference>
<dbReference type="EMBL" id="NOJZ02000010">
    <property type="protein sequence ID" value="RDY23625.1"/>
    <property type="molecule type" value="Genomic_DNA"/>
</dbReference>
<dbReference type="Pfam" id="PF01276">
    <property type="entry name" value="OKR_DC_1"/>
    <property type="match status" value="1"/>
</dbReference>
<accession>A0A371IT40</accession>
<dbReference type="InterPro" id="IPR000310">
    <property type="entry name" value="Orn/Lys/Arg_deCO2ase_major_dom"/>
</dbReference>
<keyword evidence="9" id="KW-1185">Reference proteome</keyword>
<dbReference type="InterPro" id="IPR036633">
    <property type="entry name" value="Prn/Lys/Arg_de-COase_C_sf"/>
</dbReference>
<keyword evidence="8" id="KW-0808">Transferase</keyword>
<evidence type="ECO:0000256" key="4">
    <source>
        <dbReference type="ARBA" id="ARBA00022898"/>
    </source>
</evidence>
<reference evidence="8 9" key="1">
    <citation type="journal article" date="2017" name="Genome Announc.">
        <title>Draft Genome Sequence of Romboutsia maritimum sp. nov. Strain CCRI-22766(T), Isolated from Coastal Estuarine Mud.</title>
        <authorList>
            <person name="Maheux A.F."/>
            <person name="Boudreau D.K."/>
            <person name="Berube E."/>
            <person name="Boissinot M."/>
            <person name="Raymond F."/>
            <person name="Brodeur S."/>
            <person name="Corbeil J."/>
            <person name="Brightwell G."/>
            <person name="Broda D."/>
            <person name="Omar R.F."/>
            <person name="Bergeron M.G."/>
        </authorList>
    </citation>
    <scope>NUCLEOTIDE SEQUENCE [LARGE SCALE GENOMIC DNA]</scope>
    <source>
        <strain evidence="8 9">CCRI-22766</strain>
    </source>
</reference>
<evidence type="ECO:0000313" key="8">
    <source>
        <dbReference type="EMBL" id="RDY23625.1"/>
    </source>
</evidence>
<protein>
    <submittedName>
        <fullName evidence="8">Aminotransferase class V-fold PLP-dependent enzyme</fullName>
    </submittedName>
</protein>
<feature type="domain" description="Orn/Lys/Arg decarboxylases family 1 pyridoxal-P attachment site" evidence="6">
    <location>
        <begin position="11"/>
        <end position="306"/>
    </location>
</feature>
<dbReference type="OrthoDB" id="9815233at2"/>
<comment type="similarity">
    <text evidence="2">Belongs to the Orn/Lys/Arg decarboxylase class-I family.</text>
</comment>
<keyword evidence="5" id="KW-0456">Lyase</keyword>
<name>A0A371IT40_9FIRM</name>
<comment type="caution">
    <text evidence="8">The sequence shown here is derived from an EMBL/GenBank/DDBJ whole genome shotgun (WGS) entry which is preliminary data.</text>
</comment>
<dbReference type="InterPro" id="IPR052357">
    <property type="entry name" value="Orn_Lys_Arg_decarboxylase-I"/>
</dbReference>
<comment type="cofactor">
    <cofactor evidence="1">
        <name>pyridoxal 5'-phosphate</name>
        <dbReference type="ChEBI" id="CHEBI:597326"/>
    </cofactor>
</comment>
<keyword evidence="4" id="KW-0663">Pyridoxal phosphate</keyword>
<evidence type="ECO:0000259" key="7">
    <source>
        <dbReference type="Pfam" id="PF03711"/>
    </source>
</evidence>
<dbReference type="InterPro" id="IPR015424">
    <property type="entry name" value="PyrdxlP-dep_Trfase"/>
</dbReference>
<keyword evidence="3" id="KW-0210">Decarboxylase</keyword>
<dbReference type="SUPFAM" id="SSF55904">
    <property type="entry name" value="Ornithine decarboxylase C-terminal domain"/>
    <property type="match status" value="1"/>
</dbReference>
<dbReference type="GO" id="GO:0016831">
    <property type="term" value="F:carboxy-lyase activity"/>
    <property type="evidence" value="ECO:0007669"/>
    <property type="project" value="UniProtKB-KW"/>
</dbReference>
<dbReference type="SUPFAM" id="SSF53383">
    <property type="entry name" value="PLP-dependent transferases"/>
    <property type="match status" value="1"/>
</dbReference>
<dbReference type="Gene3D" id="3.40.640.10">
    <property type="entry name" value="Type I PLP-dependent aspartate aminotransferase-like (Major domain)"/>
    <property type="match status" value="1"/>
</dbReference>
<evidence type="ECO:0000259" key="6">
    <source>
        <dbReference type="Pfam" id="PF01276"/>
    </source>
</evidence>
<evidence type="ECO:0000256" key="5">
    <source>
        <dbReference type="ARBA" id="ARBA00023239"/>
    </source>
</evidence>
<dbReference type="RefSeq" id="WP_095404528.1">
    <property type="nucleotide sequence ID" value="NZ_NOJZ02000010.1"/>
</dbReference>
<dbReference type="PANTHER" id="PTHR43277">
    <property type="entry name" value="ARGININE DECARBOXYLASE"/>
    <property type="match status" value="1"/>
</dbReference>
<organism evidence="8 9">
    <name type="scientific">Romboutsia maritimum</name>
    <dbReference type="NCBI Taxonomy" id="2020948"/>
    <lineage>
        <taxon>Bacteria</taxon>
        <taxon>Bacillati</taxon>
        <taxon>Bacillota</taxon>
        <taxon>Clostridia</taxon>
        <taxon>Peptostreptococcales</taxon>
        <taxon>Peptostreptococcaceae</taxon>
        <taxon>Romboutsia</taxon>
    </lineage>
</organism>
<evidence type="ECO:0000256" key="1">
    <source>
        <dbReference type="ARBA" id="ARBA00001933"/>
    </source>
</evidence>
<gene>
    <name evidence="8" type="ORF">CHF27_007585</name>
</gene>
<keyword evidence="8" id="KW-0032">Aminotransferase</keyword>
<dbReference type="Proteomes" id="UP000243494">
    <property type="component" value="Unassembled WGS sequence"/>
</dbReference>
<proteinExistence type="inferred from homology"/>
<evidence type="ECO:0000313" key="9">
    <source>
        <dbReference type="Proteomes" id="UP000243494"/>
    </source>
</evidence>
<evidence type="ECO:0000256" key="3">
    <source>
        <dbReference type="ARBA" id="ARBA00022793"/>
    </source>
</evidence>
<dbReference type="InterPro" id="IPR015421">
    <property type="entry name" value="PyrdxlP-dep_Trfase_major"/>
</dbReference>
<dbReference type="Pfam" id="PF03711">
    <property type="entry name" value="OKR_DC_1_C"/>
    <property type="match status" value="1"/>
</dbReference>
<feature type="domain" description="Orn/Lys/Arg decarboxylase C-terminal" evidence="7">
    <location>
        <begin position="398"/>
        <end position="457"/>
    </location>
</feature>
<dbReference type="GO" id="GO:0008483">
    <property type="term" value="F:transaminase activity"/>
    <property type="evidence" value="ECO:0007669"/>
    <property type="project" value="UniProtKB-KW"/>
</dbReference>
<sequence>MKNSIIGELTNIERNKLISFHTPGHKLGKIYDKLGYSSLLEKLYRMDTTEIEGTDNLHSPEGIIKDSQEKASQIFKSEETYFLVNGSTCGINAAIMSVCKPKDKIIVNRDCHQSIINTCILGDIDPIYIKSNIDSELNVLKGVNVEHAIEVINHNLEAKAIVLTYPTYYGMVYDLKLICDYAHSKDITVIVDEAHGAHLGLNDNLPKTALEQGADIVIQSTHKTLPAFTQASMLHTQGNRINKNKLVEVLRMVESSSPSYMLMASLELATDILEINGRELMEELLFNIEKFKSKFHNNKNIEVYDTDDKTKIFISCGKIGITGYKLESILRNNYNIQVELSNYYGVLLICTISNDDNDFNTLEIALNEILKNNLKNNRLLQIINYPQEIPLKLISPREAFYKDKKNVKIYESIGKVSGEYIIPYPPGISLISPGEVITKDIIDYVLLCREKGMNISGIKDTNLEFIDIID</sequence>